<comment type="similarity">
    <text evidence="1">Belongs to the UPF0213 family.</text>
</comment>
<sequence length="91" mass="11306">MFYNYVLQSLKNKMLYIGYTTNLEKRFKEHNDGLNQSTKPYRPWKLIYYEACLNEKDAKRREGYLKKTQGQRLLKRRLKEYFYQDKNHNKN</sequence>
<dbReference type="SUPFAM" id="SSF82771">
    <property type="entry name" value="GIY-YIG endonuclease"/>
    <property type="match status" value="1"/>
</dbReference>
<evidence type="ECO:0000313" key="3">
    <source>
        <dbReference type="EMBL" id="OGY46738.1"/>
    </source>
</evidence>
<dbReference type="Gene3D" id="3.40.1440.10">
    <property type="entry name" value="GIY-YIG endonuclease"/>
    <property type="match status" value="1"/>
</dbReference>
<accession>A0A1G1Y359</accession>
<dbReference type="InterPro" id="IPR035901">
    <property type="entry name" value="GIY-YIG_endonuc_sf"/>
</dbReference>
<comment type="caution">
    <text evidence="3">The sequence shown here is derived from an EMBL/GenBank/DDBJ whole genome shotgun (WGS) entry which is preliminary data.</text>
</comment>
<dbReference type="Proteomes" id="UP000178240">
    <property type="component" value="Unassembled WGS sequence"/>
</dbReference>
<dbReference type="PROSITE" id="PS50164">
    <property type="entry name" value="GIY_YIG"/>
    <property type="match status" value="1"/>
</dbReference>
<dbReference type="STRING" id="1797535.A2744_01100"/>
<dbReference type="PANTHER" id="PTHR34477">
    <property type="entry name" value="UPF0213 PROTEIN YHBQ"/>
    <property type="match status" value="1"/>
</dbReference>
<protein>
    <submittedName>
        <fullName evidence="3">Excinuclease ABC subunit C</fullName>
    </submittedName>
</protein>
<dbReference type="InterPro" id="IPR050190">
    <property type="entry name" value="UPF0213_domain"/>
</dbReference>
<reference evidence="3 4" key="1">
    <citation type="journal article" date="2016" name="Nat. Commun.">
        <title>Thousands of microbial genomes shed light on interconnected biogeochemical processes in an aquifer system.</title>
        <authorList>
            <person name="Anantharaman K."/>
            <person name="Brown C.T."/>
            <person name="Hug L.A."/>
            <person name="Sharon I."/>
            <person name="Castelle C.J."/>
            <person name="Probst A.J."/>
            <person name="Thomas B.C."/>
            <person name="Singh A."/>
            <person name="Wilkins M.J."/>
            <person name="Karaoz U."/>
            <person name="Brodie E.L."/>
            <person name="Williams K.H."/>
            <person name="Hubbard S.S."/>
            <person name="Banfield J.F."/>
        </authorList>
    </citation>
    <scope>NUCLEOTIDE SEQUENCE [LARGE SCALE GENOMIC DNA]</scope>
</reference>
<evidence type="ECO:0000259" key="2">
    <source>
        <dbReference type="PROSITE" id="PS50164"/>
    </source>
</evidence>
<dbReference type="InterPro" id="IPR000305">
    <property type="entry name" value="GIY-YIG_endonuc"/>
</dbReference>
<dbReference type="AlphaFoldDB" id="A0A1G1Y359"/>
<dbReference type="EMBL" id="MHIE01000001">
    <property type="protein sequence ID" value="OGY46738.1"/>
    <property type="molecule type" value="Genomic_DNA"/>
</dbReference>
<name>A0A1G1Y359_9BACT</name>
<evidence type="ECO:0000313" key="4">
    <source>
        <dbReference type="Proteomes" id="UP000178240"/>
    </source>
</evidence>
<dbReference type="CDD" id="cd10449">
    <property type="entry name" value="GIY-YIG_SLX1_like"/>
    <property type="match status" value="1"/>
</dbReference>
<dbReference type="Pfam" id="PF01541">
    <property type="entry name" value="GIY-YIG"/>
    <property type="match status" value="1"/>
</dbReference>
<dbReference type="SMART" id="SM00465">
    <property type="entry name" value="GIYc"/>
    <property type="match status" value="1"/>
</dbReference>
<proteinExistence type="inferred from homology"/>
<gene>
    <name evidence="3" type="ORF">A2744_01100</name>
</gene>
<dbReference type="PANTHER" id="PTHR34477:SF1">
    <property type="entry name" value="UPF0213 PROTEIN YHBQ"/>
    <property type="match status" value="1"/>
</dbReference>
<feature type="domain" description="GIY-YIG" evidence="2">
    <location>
        <begin position="1"/>
        <end position="75"/>
    </location>
</feature>
<evidence type="ECO:0000256" key="1">
    <source>
        <dbReference type="ARBA" id="ARBA00007435"/>
    </source>
</evidence>
<organism evidence="3 4">
    <name type="scientific">Candidatus Buchananbacteria bacterium RIFCSPHIGHO2_01_FULL_44_11</name>
    <dbReference type="NCBI Taxonomy" id="1797535"/>
    <lineage>
        <taxon>Bacteria</taxon>
        <taxon>Candidatus Buchananiibacteriota</taxon>
    </lineage>
</organism>